<comment type="caution">
    <text evidence="1">The sequence shown here is derived from an EMBL/GenBank/DDBJ whole genome shotgun (WGS) entry which is preliminary data.</text>
</comment>
<dbReference type="GO" id="GO:0016857">
    <property type="term" value="F:racemase and epimerase activity, acting on carbohydrates and derivatives"/>
    <property type="evidence" value="ECO:0007669"/>
    <property type="project" value="InterPro"/>
</dbReference>
<dbReference type="Gene3D" id="3.30.70.100">
    <property type="match status" value="1"/>
</dbReference>
<organism evidence="1 2">
    <name type="scientific">Pseudobythopirellula maris</name>
    <dbReference type="NCBI Taxonomy" id="2527991"/>
    <lineage>
        <taxon>Bacteria</taxon>
        <taxon>Pseudomonadati</taxon>
        <taxon>Planctomycetota</taxon>
        <taxon>Planctomycetia</taxon>
        <taxon>Pirellulales</taxon>
        <taxon>Lacipirellulaceae</taxon>
        <taxon>Pseudobythopirellula</taxon>
    </lineage>
</organism>
<evidence type="ECO:0000313" key="2">
    <source>
        <dbReference type="Proteomes" id="UP000315440"/>
    </source>
</evidence>
<evidence type="ECO:0000313" key="1">
    <source>
        <dbReference type="EMBL" id="TWT89803.1"/>
    </source>
</evidence>
<name>A0A5C5ZUF3_9BACT</name>
<proteinExistence type="predicted"/>
<dbReference type="EMBL" id="SJPQ01000001">
    <property type="protein sequence ID" value="TWT89803.1"/>
    <property type="molecule type" value="Genomic_DNA"/>
</dbReference>
<dbReference type="Proteomes" id="UP000315440">
    <property type="component" value="Unassembled WGS sequence"/>
</dbReference>
<dbReference type="PANTHER" id="PTHR34389:SF2">
    <property type="entry name" value="L-RHAMNOSE MUTAROTASE"/>
    <property type="match status" value="1"/>
</dbReference>
<dbReference type="Pfam" id="PF05336">
    <property type="entry name" value="rhaM"/>
    <property type="match status" value="1"/>
</dbReference>
<dbReference type="SUPFAM" id="SSF54909">
    <property type="entry name" value="Dimeric alpha+beta barrel"/>
    <property type="match status" value="1"/>
</dbReference>
<accession>A0A5C5ZUF3</accession>
<gene>
    <name evidence="1" type="primary">rhaM</name>
    <name evidence="1" type="ORF">Mal64_01820</name>
</gene>
<dbReference type="RefSeq" id="WP_146395789.1">
    <property type="nucleotide sequence ID" value="NZ_SJPQ01000001.1"/>
</dbReference>
<protein>
    <submittedName>
        <fullName evidence="1">L-rhamnose mutarotase</fullName>
    </submittedName>
</protein>
<dbReference type="PANTHER" id="PTHR34389">
    <property type="entry name" value="L-RHAMNOSE MUTAROTASE"/>
    <property type="match status" value="1"/>
</dbReference>
<dbReference type="InterPro" id="IPR011008">
    <property type="entry name" value="Dimeric_a/b-barrel"/>
</dbReference>
<reference evidence="1 2" key="1">
    <citation type="submission" date="2019-02" db="EMBL/GenBank/DDBJ databases">
        <title>Deep-cultivation of Planctomycetes and their phenomic and genomic characterization uncovers novel biology.</title>
        <authorList>
            <person name="Wiegand S."/>
            <person name="Jogler M."/>
            <person name="Boedeker C."/>
            <person name="Pinto D."/>
            <person name="Vollmers J."/>
            <person name="Rivas-Marin E."/>
            <person name="Kohn T."/>
            <person name="Peeters S.H."/>
            <person name="Heuer A."/>
            <person name="Rast P."/>
            <person name="Oberbeckmann S."/>
            <person name="Bunk B."/>
            <person name="Jeske O."/>
            <person name="Meyerdierks A."/>
            <person name="Storesund J.E."/>
            <person name="Kallscheuer N."/>
            <person name="Luecker S."/>
            <person name="Lage O.M."/>
            <person name="Pohl T."/>
            <person name="Merkel B.J."/>
            <person name="Hornburger P."/>
            <person name="Mueller R.-W."/>
            <person name="Bruemmer F."/>
            <person name="Labrenz M."/>
            <person name="Spormann A.M."/>
            <person name="Op Den Camp H."/>
            <person name="Overmann J."/>
            <person name="Amann R."/>
            <person name="Jetten M.S.M."/>
            <person name="Mascher T."/>
            <person name="Medema M.H."/>
            <person name="Devos D.P."/>
            <person name="Kaster A.-K."/>
            <person name="Ovreas L."/>
            <person name="Rohde M."/>
            <person name="Galperin M.Y."/>
            <person name="Jogler C."/>
        </authorList>
    </citation>
    <scope>NUCLEOTIDE SEQUENCE [LARGE SCALE GENOMIC DNA]</scope>
    <source>
        <strain evidence="1 2">Mal64</strain>
    </source>
</reference>
<keyword evidence="2" id="KW-1185">Reference proteome</keyword>
<dbReference type="OrthoDB" id="9799608at2"/>
<sequence>MGAHYGPTNPSPEEQVASGVRRFASFVELVPEQEQQYRKMHAEVWPQVVAACKRANMRNYCIWIQEIGDKKYVFRHFEYTGSDPEADFAAVAEDPTIKEQWWPLTDGCMRPVPGTPADEMWREADLAMHLP</sequence>
<dbReference type="AlphaFoldDB" id="A0A5C5ZUF3"/>
<dbReference type="InterPro" id="IPR008000">
    <property type="entry name" value="Rham/fucose_mutarotase"/>
</dbReference>